<keyword evidence="8" id="KW-1185">Reference proteome</keyword>
<evidence type="ECO:0000313" key="8">
    <source>
        <dbReference type="Proteomes" id="UP001164746"/>
    </source>
</evidence>
<dbReference type="InterPro" id="IPR029058">
    <property type="entry name" value="AB_hydrolase_fold"/>
</dbReference>
<sequence>MAAPMVGRVLVFLVLVFQVYCWIPRFINGRPRGGMLGAPNVPKGTPTPPPQWFEMQRLDHFDGTNNKHWRQGAWIVYAKQFGAIAVMLEHRYYGESHPVPDLSVENLRFLSSRQALADLAEFIDYFRVKRKLPTNKLISFGGSYPVLQSMPKWISQGAIGTDITLDTLCGIMNDFTRGTPLQRYADVNTLIMKTYGQKCLDYTYTKMISDMRQTDWKSGAGRQWMYQTCAEFGWYQSSDFSKQPFSFLFPLNYSLVQCQDIYNKSLDASTVYENVRDTNRYYGGRGIAITKVVFPNGSIDPWHAMGVTQNISSEATAIYIEGTAHCANMYPARDQDPQQLTDARTKISSLIGSWLQTKS</sequence>
<accession>A0ABY7ET24</accession>
<proteinExistence type="inferred from homology"/>
<dbReference type="InterPro" id="IPR008758">
    <property type="entry name" value="Peptidase_S28"/>
</dbReference>
<dbReference type="SUPFAM" id="SSF53474">
    <property type="entry name" value="alpha/beta-Hydrolases"/>
    <property type="match status" value="1"/>
</dbReference>
<dbReference type="Pfam" id="PF05577">
    <property type="entry name" value="Peptidase_S28"/>
    <property type="match status" value="2"/>
</dbReference>
<reference evidence="7" key="1">
    <citation type="submission" date="2022-11" db="EMBL/GenBank/DDBJ databases">
        <title>Centuries of genome instability and evolution in soft-shell clam transmissible cancer (bioRxiv).</title>
        <authorList>
            <person name="Hart S.F.M."/>
            <person name="Yonemitsu M.A."/>
            <person name="Giersch R.M."/>
            <person name="Beal B.F."/>
            <person name="Arriagada G."/>
            <person name="Davis B.W."/>
            <person name="Ostrander E.A."/>
            <person name="Goff S.P."/>
            <person name="Metzger M.J."/>
        </authorList>
    </citation>
    <scope>NUCLEOTIDE SEQUENCE</scope>
    <source>
        <strain evidence="7">MELC-2E11</strain>
        <tissue evidence="7">Siphon/mantle</tissue>
    </source>
</reference>
<name>A0ABY7ET24_MYAAR</name>
<keyword evidence="5" id="KW-0325">Glycoprotein</keyword>
<dbReference type="EMBL" id="CP111019">
    <property type="protein sequence ID" value="WAR11956.1"/>
    <property type="molecule type" value="Genomic_DNA"/>
</dbReference>
<keyword evidence="3 6" id="KW-0732">Signal</keyword>
<evidence type="ECO:0000256" key="4">
    <source>
        <dbReference type="ARBA" id="ARBA00022801"/>
    </source>
</evidence>
<dbReference type="PANTHER" id="PTHR11010:SF117">
    <property type="entry name" value="SERINE PROTEASE 16"/>
    <property type="match status" value="1"/>
</dbReference>
<protein>
    <submittedName>
        <fullName evidence="7">TSSP-like protein</fullName>
    </submittedName>
</protein>
<dbReference type="Proteomes" id="UP001164746">
    <property type="component" value="Chromosome 8"/>
</dbReference>
<evidence type="ECO:0000256" key="6">
    <source>
        <dbReference type="SAM" id="SignalP"/>
    </source>
</evidence>
<keyword evidence="4" id="KW-0378">Hydrolase</keyword>
<dbReference type="PANTHER" id="PTHR11010">
    <property type="entry name" value="PROTEASE S28 PRO-X CARBOXYPEPTIDASE-RELATED"/>
    <property type="match status" value="1"/>
</dbReference>
<gene>
    <name evidence="7" type="ORF">MAR_026136</name>
</gene>
<evidence type="ECO:0000256" key="1">
    <source>
        <dbReference type="ARBA" id="ARBA00011079"/>
    </source>
</evidence>
<comment type="similarity">
    <text evidence="1">Belongs to the peptidase S28 family.</text>
</comment>
<feature type="signal peptide" evidence="6">
    <location>
        <begin position="1"/>
        <end position="21"/>
    </location>
</feature>
<evidence type="ECO:0000256" key="2">
    <source>
        <dbReference type="ARBA" id="ARBA00022670"/>
    </source>
</evidence>
<feature type="chain" id="PRO_5046762084" evidence="6">
    <location>
        <begin position="22"/>
        <end position="359"/>
    </location>
</feature>
<evidence type="ECO:0000256" key="3">
    <source>
        <dbReference type="ARBA" id="ARBA00022729"/>
    </source>
</evidence>
<evidence type="ECO:0000256" key="5">
    <source>
        <dbReference type="ARBA" id="ARBA00023180"/>
    </source>
</evidence>
<keyword evidence="2" id="KW-0645">Protease</keyword>
<organism evidence="7 8">
    <name type="scientific">Mya arenaria</name>
    <name type="common">Soft-shell clam</name>
    <dbReference type="NCBI Taxonomy" id="6604"/>
    <lineage>
        <taxon>Eukaryota</taxon>
        <taxon>Metazoa</taxon>
        <taxon>Spiralia</taxon>
        <taxon>Lophotrochozoa</taxon>
        <taxon>Mollusca</taxon>
        <taxon>Bivalvia</taxon>
        <taxon>Autobranchia</taxon>
        <taxon>Heteroconchia</taxon>
        <taxon>Euheterodonta</taxon>
        <taxon>Imparidentia</taxon>
        <taxon>Neoheterodontei</taxon>
        <taxon>Myida</taxon>
        <taxon>Myoidea</taxon>
        <taxon>Myidae</taxon>
        <taxon>Mya</taxon>
    </lineage>
</organism>
<dbReference type="Gene3D" id="3.40.50.1820">
    <property type="entry name" value="alpha/beta hydrolase"/>
    <property type="match status" value="1"/>
</dbReference>
<evidence type="ECO:0000313" key="7">
    <source>
        <dbReference type="EMBL" id="WAR11956.1"/>
    </source>
</evidence>